<gene>
    <name evidence="7" type="ORF">BN9_110020</name>
</gene>
<feature type="transmembrane region" description="Helical" evidence="6">
    <location>
        <begin position="193"/>
        <end position="212"/>
    </location>
</feature>
<feature type="transmembrane region" description="Helical" evidence="6">
    <location>
        <begin position="218"/>
        <end position="242"/>
    </location>
</feature>
<keyword evidence="2 6" id="KW-0812">Transmembrane</keyword>
<feature type="transmembrane region" description="Helical" evidence="6">
    <location>
        <begin position="160"/>
        <end position="181"/>
    </location>
</feature>
<sequence length="686" mass="75751">MNDPRDDKHFASLDTPEIQNVSTTPSNGTSFPSLRRRQVQIEINPTECSGPVWMYPGEGSCQHLTPSSEEMDTIQTQLQRPKHLLSEWPSTAICGNDILSSVLYSSGLVALKAGKLAPVPLILVAILLYFFRFIYEEAITAFPLNGGSYNVLLNTTSKRMASFGAALGILSYLATGVVSATSAVNYVETQIELPVMGTTIGLLGVFALLSVYGIGESAFIATIIFAFHIITLVVLSIASLVYSTQHGSIFIDNMKTSLPPIDFAGKMISSNVFAAIFFGFSAALLGITGFESSANFVEEQQHGVFRKTLRNMWALVTIFNILLSFLSLAVLPLEGEDGIYKHSEIVLANMGRVAAGTWLETWVSIDAFIVLSGAVLTSYVGITGLVRRLAYDRVLPAFLMKQNPWRHTNHTIILLYFIVATSLVLILEANIATLSGVYTYAFLGLMTLFACGCMALKAKRADVPRDVDAPWWTCIVGCILVVMGIFGNLLGDPEILMYFAIYLIIVVSAMFLMLERVLILRVILAIMKRVVPSKSVKDPTQALMSDPTIHTGARGGRTIIRAIIDVQLQPIIFFCKRPDMTRLNKAVLYVRRNEQTQNLRFVYVNERNVEEQPNVLTVFQDMVALLDFMYPKVKIDFVFVEATFDPAVVLWISERMQVATNLMFIAQPGNAMAHKISRLGVRVITG</sequence>
<evidence type="ECO:0000256" key="1">
    <source>
        <dbReference type="ARBA" id="ARBA00004141"/>
    </source>
</evidence>
<feature type="transmembrane region" description="Helical" evidence="6">
    <location>
        <begin position="469"/>
        <end position="489"/>
    </location>
</feature>
<reference evidence="7 8" key="1">
    <citation type="submission" date="2012-05" db="EMBL/GenBank/DDBJ databases">
        <title>Recombination and specialization in a pathogen metapopulation.</title>
        <authorList>
            <person name="Gardiner A."/>
            <person name="Kemen E."/>
            <person name="Schultz-Larsen T."/>
            <person name="MacLean D."/>
            <person name="Van Oosterhout C."/>
            <person name="Jones J.D.G."/>
        </authorList>
    </citation>
    <scope>NUCLEOTIDE SEQUENCE [LARGE SCALE GENOMIC DNA]</scope>
    <source>
        <strain evidence="7 8">Ac Nc2</strain>
    </source>
</reference>
<dbReference type="Proteomes" id="UP000053237">
    <property type="component" value="Unassembled WGS sequence"/>
</dbReference>
<keyword evidence="8" id="KW-1185">Reference proteome</keyword>
<evidence type="ECO:0008006" key="9">
    <source>
        <dbReference type="Google" id="ProtNLM"/>
    </source>
</evidence>
<comment type="caution">
    <text evidence="7">The sequence shown here is derived from an EMBL/GenBank/DDBJ whole genome shotgun (WGS) entry which is preliminary data.</text>
</comment>
<dbReference type="STRING" id="65357.A0A024GTF6"/>
<dbReference type="Pfam" id="PF13520">
    <property type="entry name" value="AA_permease_2"/>
    <property type="match status" value="1"/>
</dbReference>
<feature type="transmembrane region" description="Helical" evidence="6">
    <location>
        <begin position="411"/>
        <end position="431"/>
    </location>
</feature>
<protein>
    <recommendedName>
        <fullName evidence="9">Amino acid permease/ SLC12A domain-containing protein</fullName>
    </recommendedName>
</protein>
<feature type="compositionally biased region" description="Polar residues" evidence="5">
    <location>
        <begin position="17"/>
        <end position="31"/>
    </location>
</feature>
<evidence type="ECO:0000256" key="5">
    <source>
        <dbReference type="SAM" id="MobiDB-lite"/>
    </source>
</evidence>
<keyword evidence="4 6" id="KW-0472">Membrane</keyword>
<feature type="transmembrane region" description="Helical" evidence="6">
    <location>
        <begin position="495"/>
        <end position="519"/>
    </location>
</feature>
<evidence type="ECO:0000256" key="2">
    <source>
        <dbReference type="ARBA" id="ARBA00022692"/>
    </source>
</evidence>
<proteinExistence type="predicted"/>
<feature type="transmembrane region" description="Helical" evidence="6">
    <location>
        <begin position="263"/>
        <end position="287"/>
    </location>
</feature>
<dbReference type="GO" id="GO:0015171">
    <property type="term" value="F:amino acid transmembrane transporter activity"/>
    <property type="evidence" value="ECO:0007669"/>
    <property type="project" value="TreeGrafter"/>
</dbReference>
<dbReference type="EMBL" id="CAIX01000320">
    <property type="protein sequence ID" value="CCI49641.1"/>
    <property type="molecule type" value="Genomic_DNA"/>
</dbReference>
<dbReference type="PANTHER" id="PTHR43243:SF11">
    <property type="entry name" value="AMINO ACID PERMEASE_ SLC12A DOMAIN-CONTAINING PROTEIN"/>
    <property type="match status" value="1"/>
</dbReference>
<feature type="transmembrane region" description="Helical" evidence="6">
    <location>
        <begin position="437"/>
        <end position="457"/>
    </location>
</feature>
<comment type="subcellular location">
    <subcellularLocation>
        <location evidence="1">Membrane</location>
        <topology evidence="1">Multi-pass membrane protein</topology>
    </subcellularLocation>
</comment>
<feature type="region of interest" description="Disordered" evidence="5">
    <location>
        <begin position="1"/>
        <end position="31"/>
    </location>
</feature>
<dbReference type="PANTHER" id="PTHR43243">
    <property type="entry name" value="INNER MEMBRANE TRANSPORTER YGJI-RELATED"/>
    <property type="match status" value="1"/>
</dbReference>
<dbReference type="AlphaFoldDB" id="A0A024GTF6"/>
<dbReference type="Gene3D" id="1.20.1740.10">
    <property type="entry name" value="Amino acid/polyamine transporter I"/>
    <property type="match status" value="1"/>
</dbReference>
<feature type="transmembrane region" description="Helical" evidence="6">
    <location>
        <begin position="116"/>
        <end position="135"/>
    </location>
</feature>
<feature type="transmembrane region" description="Helical" evidence="6">
    <location>
        <begin position="312"/>
        <end position="333"/>
    </location>
</feature>
<feature type="compositionally biased region" description="Basic and acidic residues" evidence="5">
    <location>
        <begin position="1"/>
        <end position="11"/>
    </location>
</feature>
<dbReference type="InterPro" id="IPR002293">
    <property type="entry name" value="AA/rel_permease1"/>
</dbReference>
<organism evidence="7 8">
    <name type="scientific">Albugo candida</name>
    <dbReference type="NCBI Taxonomy" id="65357"/>
    <lineage>
        <taxon>Eukaryota</taxon>
        <taxon>Sar</taxon>
        <taxon>Stramenopiles</taxon>
        <taxon>Oomycota</taxon>
        <taxon>Peronosporomycetes</taxon>
        <taxon>Albuginales</taxon>
        <taxon>Albuginaceae</taxon>
        <taxon>Albugo</taxon>
    </lineage>
</organism>
<evidence type="ECO:0000256" key="3">
    <source>
        <dbReference type="ARBA" id="ARBA00022989"/>
    </source>
</evidence>
<dbReference type="GO" id="GO:0016020">
    <property type="term" value="C:membrane"/>
    <property type="evidence" value="ECO:0007669"/>
    <property type="project" value="UniProtKB-SubCell"/>
</dbReference>
<evidence type="ECO:0000256" key="4">
    <source>
        <dbReference type="ARBA" id="ARBA00023136"/>
    </source>
</evidence>
<evidence type="ECO:0000313" key="7">
    <source>
        <dbReference type="EMBL" id="CCI49641.1"/>
    </source>
</evidence>
<dbReference type="OrthoDB" id="1718410at2759"/>
<keyword evidence="3 6" id="KW-1133">Transmembrane helix</keyword>
<accession>A0A024GTF6</accession>
<feature type="transmembrane region" description="Helical" evidence="6">
    <location>
        <begin position="369"/>
        <end position="390"/>
    </location>
</feature>
<evidence type="ECO:0000313" key="8">
    <source>
        <dbReference type="Proteomes" id="UP000053237"/>
    </source>
</evidence>
<evidence type="ECO:0000256" key="6">
    <source>
        <dbReference type="SAM" id="Phobius"/>
    </source>
</evidence>
<name>A0A024GTF6_9STRA</name>
<dbReference type="InParanoid" id="A0A024GTF6"/>